<dbReference type="InterPro" id="IPR008258">
    <property type="entry name" value="Transglycosylase_SLT_dom_1"/>
</dbReference>
<comment type="caution">
    <text evidence="3">The sequence shown here is derived from an EMBL/GenBank/DDBJ whole genome shotgun (WGS) entry which is preliminary data.</text>
</comment>
<proteinExistence type="predicted"/>
<dbReference type="Gene3D" id="1.10.530.10">
    <property type="match status" value="1"/>
</dbReference>
<evidence type="ECO:0000259" key="2">
    <source>
        <dbReference type="Pfam" id="PF01464"/>
    </source>
</evidence>
<sequence>MRTVIFLFAALWLLPDAAFAADRTRVVLPSMRPLTADCVLDAARISGMPVAALFAILATEGGKTGEALSNRNGTWDIGPFQVNTIHLNELAAMGISPDAVLRDGRVNAYAAAWLLRKEYQRTGSLWQAIGAYHSRTPHRRDAYIRRVKSNLERLRRDGLFTLSVLEREAGQ</sequence>
<keyword evidence="4" id="KW-1185">Reference proteome</keyword>
<dbReference type="Proteomes" id="UP000477488">
    <property type="component" value="Unassembled WGS sequence"/>
</dbReference>
<accession>A0A6L5XLT2</accession>
<protein>
    <submittedName>
        <fullName evidence="3">Lytic transglycosylase domain-containing protein</fullName>
    </submittedName>
</protein>
<evidence type="ECO:0000313" key="3">
    <source>
        <dbReference type="EMBL" id="MSS28214.1"/>
    </source>
</evidence>
<dbReference type="Pfam" id="PF01464">
    <property type="entry name" value="SLT"/>
    <property type="match status" value="1"/>
</dbReference>
<dbReference type="CDD" id="cd13400">
    <property type="entry name" value="LT_IagB-like"/>
    <property type="match status" value="1"/>
</dbReference>
<feature type="signal peptide" evidence="1">
    <location>
        <begin position="1"/>
        <end position="20"/>
    </location>
</feature>
<dbReference type="SUPFAM" id="SSF53955">
    <property type="entry name" value="Lysozyme-like"/>
    <property type="match status" value="1"/>
</dbReference>
<gene>
    <name evidence="3" type="ORF">FYJ44_09245</name>
</gene>
<feature type="chain" id="PRO_5027045190" evidence="1">
    <location>
        <begin position="21"/>
        <end position="171"/>
    </location>
</feature>
<name>A0A6L5XLT2_9BACT</name>
<evidence type="ECO:0000313" key="4">
    <source>
        <dbReference type="Proteomes" id="UP000477488"/>
    </source>
</evidence>
<keyword evidence="1" id="KW-0732">Signal</keyword>
<dbReference type="EMBL" id="VUMH01000008">
    <property type="protein sequence ID" value="MSS28214.1"/>
    <property type="molecule type" value="Genomic_DNA"/>
</dbReference>
<reference evidence="3 4" key="1">
    <citation type="submission" date="2019-09" db="EMBL/GenBank/DDBJ databases">
        <title>In-depth cultivation of the pig gut microbiome towards novel bacterial diversity and tailored functional studies.</title>
        <authorList>
            <person name="Wylensek D."/>
            <person name="Hitch T.C.A."/>
            <person name="Clavel T."/>
        </authorList>
    </citation>
    <scope>NUCLEOTIDE SEQUENCE [LARGE SCALE GENOMIC DNA]</scope>
    <source>
        <strain evidence="3 4">PG-178-WT-4</strain>
    </source>
</reference>
<organism evidence="3 4">
    <name type="scientific">Desulfovibrio porci</name>
    <dbReference type="NCBI Taxonomy" id="2605782"/>
    <lineage>
        <taxon>Bacteria</taxon>
        <taxon>Pseudomonadati</taxon>
        <taxon>Thermodesulfobacteriota</taxon>
        <taxon>Desulfovibrionia</taxon>
        <taxon>Desulfovibrionales</taxon>
        <taxon>Desulfovibrionaceae</taxon>
        <taxon>Desulfovibrio</taxon>
    </lineage>
</organism>
<dbReference type="InterPro" id="IPR023346">
    <property type="entry name" value="Lysozyme-like_dom_sf"/>
</dbReference>
<evidence type="ECO:0000256" key="1">
    <source>
        <dbReference type="SAM" id="SignalP"/>
    </source>
</evidence>
<dbReference type="AlphaFoldDB" id="A0A6L5XLT2"/>
<feature type="domain" description="Transglycosylase SLT" evidence="2">
    <location>
        <begin position="38"/>
        <end position="134"/>
    </location>
</feature>